<proteinExistence type="predicted"/>
<protein>
    <submittedName>
        <fullName evidence="2">Uncharacterized protein</fullName>
    </submittedName>
</protein>
<accession>A0A2G3E6G5</accession>
<gene>
    <name evidence="2" type="ORF">CSX02_00690</name>
</gene>
<name>A0A2G3E6G5_9FIRM</name>
<reference evidence="2 3" key="1">
    <citation type="submission" date="2017-10" db="EMBL/GenBank/DDBJ databases">
        <title>Resolving the taxonomy of Roseburia spp., Eubacterium rectale and Agathobacter spp. through phylogenomic analysis.</title>
        <authorList>
            <person name="Sheridan P.O."/>
            <person name="Walker A.W."/>
            <person name="Duncan S.H."/>
            <person name="Scott K.P."/>
            <person name="Toole P.W.O."/>
            <person name="Luis P."/>
            <person name="Flint H.J."/>
        </authorList>
    </citation>
    <scope>NUCLEOTIDE SEQUENCE [LARGE SCALE GENOMIC DNA]</scope>
    <source>
        <strain evidence="2 3">JK623</strain>
    </source>
</reference>
<keyword evidence="1" id="KW-1133">Transmembrane helix</keyword>
<feature type="transmembrane region" description="Helical" evidence="1">
    <location>
        <begin position="48"/>
        <end position="66"/>
    </location>
</feature>
<evidence type="ECO:0000313" key="2">
    <source>
        <dbReference type="EMBL" id="PHU38856.1"/>
    </source>
</evidence>
<evidence type="ECO:0000256" key="1">
    <source>
        <dbReference type="SAM" id="Phobius"/>
    </source>
</evidence>
<dbReference type="EMBL" id="PDYG01000002">
    <property type="protein sequence ID" value="PHU38856.1"/>
    <property type="molecule type" value="Genomic_DNA"/>
</dbReference>
<feature type="transmembrane region" description="Helical" evidence="1">
    <location>
        <begin position="130"/>
        <end position="151"/>
    </location>
</feature>
<organism evidence="2 3">
    <name type="scientific">Agathobacter ruminis</name>
    <dbReference type="NCBI Taxonomy" id="1712665"/>
    <lineage>
        <taxon>Bacteria</taxon>
        <taxon>Bacillati</taxon>
        <taxon>Bacillota</taxon>
        <taxon>Clostridia</taxon>
        <taxon>Lachnospirales</taxon>
        <taxon>Lachnospiraceae</taxon>
        <taxon>Agathobacter</taxon>
    </lineage>
</organism>
<dbReference type="AlphaFoldDB" id="A0A2G3E6G5"/>
<keyword evidence="1" id="KW-0812">Transmembrane</keyword>
<keyword evidence="1" id="KW-0472">Membrane</keyword>
<dbReference type="Proteomes" id="UP000224563">
    <property type="component" value="Unassembled WGS sequence"/>
</dbReference>
<feature type="transmembrane region" description="Helical" evidence="1">
    <location>
        <begin position="179"/>
        <end position="197"/>
    </location>
</feature>
<sequence>MLYFSYFLMDTIVREGVPITFIEILFKYPKAIRQVGESFSFTSCFLDWFYFVLPIAIGIVMIPYWCDELRVGYYKMVKIRSGKKKYIADVVIINHLNAIICLIASYAIFVISVLLIFRRNGVMPELNGEILVGVTYSLVYALWISAILVFVASLSANPYITVTLTFLINYIVYAKDLPIVLLLIMTVIIDVAAVYLMDRRWMQC</sequence>
<feature type="transmembrane region" description="Helical" evidence="1">
    <location>
        <begin position="86"/>
        <end position="118"/>
    </location>
</feature>
<evidence type="ECO:0000313" key="3">
    <source>
        <dbReference type="Proteomes" id="UP000224563"/>
    </source>
</evidence>
<reference evidence="2 3" key="2">
    <citation type="submission" date="2017-10" db="EMBL/GenBank/DDBJ databases">
        <authorList>
            <person name="Banno H."/>
            <person name="Chua N.-H."/>
        </authorList>
    </citation>
    <scope>NUCLEOTIDE SEQUENCE [LARGE SCALE GENOMIC DNA]</scope>
    <source>
        <strain evidence="2 3">JK623</strain>
    </source>
</reference>
<keyword evidence="3" id="KW-1185">Reference proteome</keyword>
<feature type="transmembrane region" description="Helical" evidence="1">
    <location>
        <begin position="156"/>
        <end position="173"/>
    </location>
</feature>
<comment type="caution">
    <text evidence="2">The sequence shown here is derived from an EMBL/GenBank/DDBJ whole genome shotgun (WGS) entry which is preliminary data.</text>
</comment>